<feature type="transmembrane region" description="Helical" evidence="8">
    <location>
        <begin position="93"/>
        <end position="114"/>
    </location>
</feature>
<evidence type="ECO:0000313" key="11">
    <source>
        <dbReference type="Proteomes" id="UP001318040"/>
    </source>
</evidence>
<evidence type="ECO:0000256" key="4">
    <source>
        <dbReference type="ARBA" id="ARBA00022692"/>
    </source>
</evidence>
<keyword evidence="3" id="KW-1003">Cell membrane</keyword>
<keyword evidence="6 8" id="KW-0472">Membrane</keyword>
<protein>
    <recommendedName>
        <fullName evidence="8">Solute carrier organic anion transporter family member</fullName>
    </recommendedName>
</protein>
<dbReference type="InterPro" id="IPR020846">
    <property type="entry name" value="MFS_dom"/>
</dbReference>
<dbReference type="InterPro" id="IPR002350">
    <property type="entry name" value="Kazal_dom"/>
</dbReference>
<dbReference type="PROSITE" id="PS50850">
    <property type="entry name" value="MFS"/>
    <property type="match status" value="1"/>
</dbReference>
<feature type="transmembrane region" description="Helical" evidence="8">
    <location>
        <begin position="384"/>
        <end position="403"/>
    </location>
</feature>
<feature type="transmembrane region" description="Helical" evidence="8">
    <location>
        <begin position="344"/>
        <end position="363"/>
    </location>
</feature>
<evidence type="ECO:0000313" key="12">
    <source>
        <dbReference type="RefSeq" id="XP_032824233.1"/>
    </source>
</evidence>
<feature type="transmembrane region" description="Helical" evidence="8">
    <location>
        <begin position="539"/>
        <end position="562"/>
    </location>
</feature>
<reference evidence="12" key="1">
    <citation type="submission" date="2025-08" db="UniProtKB">
        <authorList>
            <consortium name="RefSeq"/>
        </authorList>
    </citation>
    <scope>IDENTIFICATION</scope>
    <source>
        <tissue evidence="12">Sperm</tissue>
    </source>
</reference>
<dbReference type="Proteomes" id="UP001318040">
    <property type="component" value="Chromosome 39"/>
</dbReference>
<proteinExistence type="inferred from homology"/>
<comment type="subcellular location">
    <subcellularLocation>
        <location evidence="1 8">Cell membrane</location>
        <topology evidence="1 8">Multi-pass membrane protein</topology>
    </subcellularLocation>
</comment>
<feature type="domain" description="Major facilitator superfamily (MFS) profile" evidence="9">
    <location>
        <begin position="27"/>
        <end position="655"/>
    </location>
</feature>
<dbReference type="PANTHER" id="PTHR11388">
    <property type="entry name" value="ORGANIC ANION TRANSPORTER"/>
    <property type="match status" value="1"/>
</dbReference>
<dbReference type="PROSITE" id="PS51465">
    <property type="entry name" value="KAZAL_2"/>
    <property type="match status" value="1"/>
</dbReference>
<evidence type="ECO:0000259" key="9">
    <source>
        <dbReference type="PROSITE" id="PS50850"/>
    </source>
</evidence>
<evidence type="ECO:0000259" key="10">
    <source>
        <dbReference type="PROSITE" id="PS51465"/>
    </source>
</evidence>
<keyword evidence="4 8" id="KW-0812">Transmembrane</keyword>
<feature type="transmembrane region" description="Helical" evidence="8">
    <location>
        <begin position="626"/>
        <end position="650"/>
    </location>
</feature>
<dbReference type="GO" id="GO:0043252">
    <property type="term" value="P:sodium-independent organic anion transport"/>
    <property type="evidence" value="ECO:0007669"/>
    <property type="project" value="TreeGrafter"/>
</dbReference>
<evidence type="ECO:0000256" key="7">
    <source>
        <dbReference type="ARBA" id="ARBA00023157"/>
    </source>
</evidence>
<keyword evidence="5 8" id="KW-1133">Transmembrane helix</keyword>
<feature type="transmembrane region" description="Helical" evidence="8">
    <location>
        <begin position="249"/>
        <end position="273"/>
    </location>
</feature>
<feature type="transmembrane region" description="Helical" evidence="8">
    <location>
        <begin position="415"/>
        <end position="435"/>
    </location>
</feature>
<dbReference type="InterPro" id="IPR004156">
    <property type="entry name" value="OATP"/>
</dbReference>
<feature type="domain" description="Kazal-like" evidence="10">
    <location>
        <begin position="456"/>
        <end position="516"/>
    </location>
</feature>
<keyword evidence="8" id="KW-0813">Transport</keyword>
<evidence type="ECO:0000256" key="6">
    <source>
        <dbReference type="ARBA" id="ARBA00023136"/>
    </source>
</evidence>
<feature type="transmembrane region" description="Helical" evidence="8">
    <location>
        <begin position="26"/>
        <end position="45"/>
    </location>
</feature>
<dbReference type="GeneID" id="116950512"/>
<evidence type="ECO:0000256" key="5">
    <source>
        <dbReference type="ARBA" id="ARBA00022989"/>
    </source>
</evidence>
<dbReference type="RefSeq" id="XP_032824233.1">
    <property type="nucleotide sequence ID" value="XM_032968342.1"/>
</dbReference>
<dbReference type="Gene3D" id="1.20.1250.20">
    <property type="entry name" value="MFS general substrate transporter like domains"/>
    <property type="match status" value="1"/>
</dbReference>
<feature type="transmembrane region" description="Helical" evidence="8">
    <location>
        <begin position="204"/>
        <end position="228"/>
    </location>
</feature>
<organism evidence="11 12">
    <name type="scientific">Petromyzon marinus</name>
    <name type="common">Sea lamprey</name>
    <dbReference type="NCBI Taxonomy" id="7757"/>
    <lineage>
        <taxon>Eukaryota</taxon>
        <taxon>Metazoa</taxon>
        <taxon>Chordata</taxon>
        <taxon>Craniata</taxon>
        <taxon>Vertebrata</taxon>
        <taxon>Cyclostomata</taxon>
        <taxon>Hyperoartia</taxon>
        <taxon>Petromyzontiformes</taxon>
        <taxon>Petromyzontidae</taxon>
        <taxon>Petromyzon</taxon>
    </lineage>
</organism>
<name>A0AAJ7TU95_PETMA</name>
<dbReference type="InterPro" id="IPR036259">
    <property type="entry name" value="MFS_trans_sf"/>
</dbReference>
<evidence type="ECO:0000256" key="3">
    <source>
        <dbReference type="ARBA" id="ARBA00022475"/>
    </source>
</evidence>
<dbReference type="InterPro" id="IPR036058">
    <property type="entry name" value="Kazal_dom_sf"/>
</dbReference>
<evidence type="ECO:0000256" key="8">
    <source>
        <dbReference type="RuleBase" id="RU362056"/>
    </source>
</evidence>
<dbReference type="KEGG" id="pmrn:116950512"/>
<accession>A0AAJ7TU95</accession>
<dbReference type="GO" id="GO:0015347">
    <property type="term" value="F:sodium-independent organic anion transmembrane transporter activity"/>
    <property type="evidence" value="ECO:0007669"/>
    <property type="project" value="TreeGrafter"/>
</dbReference>
<dbReference type="PANTHER" id="PTHR11388:SF157">
    <property type="entry name" value="SOLUTE CARRIER ORGANIC ANION TRANSPORTER FAMILY MEMBER 2A1-LIKE"/>
    <property type="match status" value="1"/>
</dbReference>
<dbReference type="GO" id="GO:0006811">
    <property type="term" value="P:monoatomic ion transport"/>
    <property type="evidence" value="ECO:0007669"/>
    <property type="project" value="UniProtKB-KW"/>
</dbReference>
<evidence type="ECO:0000256" key="1">
    <source>
        <dbReference type="ARBA" id="ARBA00004651"/>
    </source>
</evidence>
<keyword evidence="7" id="KW-1015">Disulfide bond</keyword>
<dbReference type="Pfam" id="PF07648">
    <property type="entry name" value="Kazal_2"/>
    <property type="match status" value="1"/>
</dbReference>
<feature type="transmembrane region" description="Helical" evidence="8">
    <location>
        <begin position="65"/>
        <end position="86"/>
    </location>
</feature>
<dbReference type="AlphaFoldDB" id="A0AAJ7TU95"/>
<evidence type="ECO:0000256" key="2">
    <source>
        <dbReference type="ARBA" id="ARBA00009657"/>
    </source>
</evidence>
<keyword evidence="11" id="KW-1185">Reference proteome</keyword>
<dbReference type="GO" id="GO:0016323">
    <property type="term" value="C:basolateral plasma membrane"/>
    <property type="evidence" value="ECO:0007669"/>
    <property type="project" value="TreeGrafter"/>
</dbReference>
<dbReference type="NCBIfam" id="TIGR00805">
    <property type="entry name" value="oat"/>
    <property type="match status" value="1"/>
</dbReference>
<dbReference type="SUPFAM" id="SSF100895">
    <property type="entry name" value="Kazal-type serine protease inhibitors"/>
    <property type="match status" value="1"/>
</dbReference>
<gene>
    <name evidence="12" type="primary">LOC116950512</name>
</gene>
<dbReference type="SUPFAM" id="SSF103473">
    <property type="entry name" value="MFS general substrate transporter"/>
    <property type="match status" value="1"/>
</dbReference>
<keyword evidence="8" id="KW-0406">Ion transport</keyword>
<comment type="caution">
    <text evidence="8">Lacks conserved residue(s) required for the propagation of feature annotation.</text>
</comment>
<comment type="similarity">
    <text evidence="2 8">Belongs to the organo anion transporter (TC 2.A.60) family.</text>
</comment>
<sequence length="660" mass="69712">MGKGRWLGEGPGSEDAKLPRYASIKAFLASLSLLYFCKALTAAYMKGAITAIERRFSLSSSLAGIIDGGFEMGNLLVVLVVSYLGSRLHRPRLIAVGATVMAAGTFVMALPHFFMEPYNEHEAHGHVQANRTAGALPAHCLSRPAAAEAAAETGAPPAGCARGSGTRLWMLLLAGNILRGMGETPVTPLGVSYLDDFTRREDSAFYLGCVHTMGLVGPVLGFLLGSLCSRLFVNFPDRVSLHVQDERWVGAWWLGFLVAGALSLLASLPFWAFPRNLPREKEPRRSSEMNSMPVKEILLTSGDKDECATDFPRRGSHSSTLSTSPTSLIRGVTASLHGVLCQPLVVALLVSQVLQVMSLVGFVTFKPKFMEEQFGKTAAEANMFMGAVNVPSVALGMFGGGLLMRCLALGPLGAARLSLASGSVAWALTLAFYALRCDGPSVVGLTRTPLLASHAGARATGCPGACECRGDAWEPVCGWDGLSYLSPCLAGCNATVAGISTQGGTAPVFTDCACVGGSGGRATPGLCARTASCDRSFHMFLGVTVASSFIYALGSTPAYFIFLRSVNSELKSFALGLQTMVTRTLAGIPAPILYGVAIDSSCTKWGRGTCGLSGVCQLYDTDAFRWIYLTLTFVLRAASLALFAVGCGLLQQQPKRCSMP</sequence>
<dbReference type="Pfam" id="PF03137">
    <property type="entry name" value="OATP"/>
    <property type="match status" value="1"/>
</dbReference>